<evidence type="ECO:0000256" key="1">
    <source>
        <dbReference type="SAM" id="MobiDB-lite"/>
    </source>
</evidence>
<protein>
    <recommendedName>
        <fullName evidence="5">Secreted protein</fullName>
    </recommendedName>
</protein>
<feature type="compositionally biased region" description="Low complexity" evidence="1">
    <location>
        <begin position="54"/>
        <end position="68"/>
    </location>
</feature>
<dbReference type="AlphaFoldDB" id="A0A4U5JJ72"/>
<name>A0A4U5JJ72_9GAMM</name>
<dbReference type="EMBL" id="SZUA01000003">
    <property type="protein sequence ID" value="TKR29612.1"/>
    <property type="molecule type" value="Genomic_DNA"/>
</dbReference>
<keyword evidence="2" id="KW-0732">Signal</keyword>
<evidence type="ECO:0000256" key="2">
    <source>
        <dbReference type="SAM" id="SignalP"/>
    </source>
</evidence>
<dbReference type="RefSeq" id="WP_137268015.1">
    <property type="nucleotide sequence ID" value="NZ_SZUA01000003.1"/>
</dbReference>
<evidence type="ECO:0000313" key="4">
    <source>
        <dbReference type="Proteomes" id="UP000308707"/>
    </source>
</evidence>
<comment type="caution">
    <text evidence="3">The sequence shown here is derived from an EMBL/GenBank/DDBJ whole genome shotgun (WGS) entry which is preliminary data.</text>
</comment>
<proteinExistence type="predicted"/>
<feature type="chain" id="PRO_5020358029" description="Secreted protein" evidence="2">
    <location>
        <begin position="20"/>
        <end position="94"/>
    </location>
</feature>
<feature type="signal peptide" evidence="2">
    <location>
        <begin position="1"/>
        <end position="19"/>
    </location>
</feature>
<accession>A0A4U5JJ72</accession>
<organism evidence="3 4">
    <name type="scientific">Luteimonas gilva</name>
    <dbReference type="NCBI Taxonomy" id="2572684"/>
    <lineage>
        <taxon>Bacteria</taxon>
        <taxon>Pseudomonadati</taxon>
        <taxon>Pseudomonadota</taxon>
        <taxon>Gammaproteobacteria</taxon>
        <taxon>Lysobacterales</taxon>
        <taxon>Lysobacteraceae</taxon>
        <taxon>Luteimonas</taxon>
    </lineage>
</organism>
<evidence type="ECO:0008006" key="5">
    <source>
        <dbReference type="Google" id="ProtNLM"/>
    </source>
</evidence>
<gene>
    <name evidence="3" type="ORF">FCE95_15930</name>
</gene>
<keyword evidence="4" id="KW-1185">Reference proteome</keyword>
<sequence length="94" mass="9582">MVRLSLALLLLCACTSVSARNIGLQSPNGESGSCPEVETQAAETPAPKTNAGHTTARTKPAAKPAPAAQGGGGGETAPRSQGPRWHSFLPGMFR</sequence>
<reference evidence="3 4" key="1">
    <citation type="submission" date="2019-04" db="EMBL/GenBank/DDBJ databases">
        <title>Reference strain of H23.</title>
        <authorList>
            <person name="Luo X."/>
        </authorList>
    </citation>
    <scope>NUCLEOTIDE SEQUENCE [LARGE SCALE GENOMIC DNA]</scope>
    <source>
        <strain evidence="3 4">H23</strain>
    </source>
</reference>
<dbReference type="OrthoDB" id="6028468at2"/>
<dbReference type="Proteomes" id="UP000308707">
    <property type="component" value="Unassembled WGS sequence"/>
</dbReference>
<evidence type="ECO:0000313" key="3">
    <source>
        <dbReference type="EMBL" id="TKR29612.1"/>
    </source>
</evidence>
<feature type="region of interest" description="Disordered" evidence="1">
    <location>
        <begin position="23"/>
        <end position="94"/>
    </location>
</feature>